<dbReference type="Pfam" id="PF02570">
    <property type="entry name" value="CbiC"/>
    <property type="match status" value="1"/>
</dbReference>
<dbReference type="Proteomes" id="UP001144256">
    <property type="component" value="Unassembled WGS sequence"/>
</dbReference>
<evidence type="ECO:0000313" key="6">
    <source>
        <dbReference type="EMBL" id="GKX31286.1"/>
    </source>
</evidence>
<dbReference type="EMBL" id="BRLB01000015">
    <property type="protein sequence ID" value="GKX31286.1"/>
    <property type="molecule type" value="Genomic_DNA"/>
</dbReference>
<sequence length="214" mass="23511">MHDFIKNPGKIEEESFRIIYESMKNTDLTPLRLSIMQRVIHTTTDFIYEDILLFKNQVENIILEAFASGCTIITDTQMIKAGISKKLTEQLGIRIKCLVGSDEAYRISKEKGITRSMAAVDLALEMPGDKVFAVGNAPTALFRLIDQSNKNKIGSVKAVIGVPVGFVGATESKDALWEEDIPSIITKGRKGGSTIAVAIINAVLREAVKKLAKQ</sequence>
<keyword evidence="3" id="KW-0169">Cobalamin biosynthesis</keyword>
<evidence type="ECO:0000313" key="7">
    <source>
        <dbReference type="Proteomes" id="UP001144256"/>
    </source>
</evidence>
<organism evidence="6 7">
    <name type="scientific">Vallitalea longa</name>
    <dbReference type="NCBI Taxonomy" id="2936439"/>
    <lineage>
        <taxon>Bacteria</taxon>
        <taxon>Bacillati</taxon>
        <taxon>Bacillota</taxon>
        <taxon>Clostridia</taxon>
        <taxon>Lachnospirales</taxon>
        <taxon>Vallitaleaceae</taxon>
        <taxon>Vallitalea</taxon>
    </lineage>
</organism>
<keyword evidence="7" id="KW-1185">Reference proteome</keyword>
<proteinExistence type="inferred from homology"/>
<dbReference type="PANTHER" id="PTHR43588:SF1">
    <property type="entry name" value="COBALT-PRECORRIN-8 METHYLMUTASE"/>
    <property type="match status" value="1"/>
</dbReference>
<name>A0A9W5YEN0_9FIRM</name>
<evidence type="ECO:0000256" key="1">
    <source>
        <dbReference type="ARBA" id="ARBA00004953"/>
    </source>
</evidence>
<dbReference type="InterPro" id="IPR003722">
    <property type="entry name" value="Cbl_synth_CobH/CbiC"/>
</dbReference>
<comment type="similarity">
    <text evidence="2">Belongs to the CobH/CbiC family.</text>
</comment>
<protein>
    <submittedName>
        <fullName evidence="6">Precorrin-8X methylmutase</fullName>
    </submittedName>
</protein>
<gene>
    <name evidence="6" type="primary">cbiC</name>
    <name evidence="6" type="ORF">SH1V18_37660</name>
</gene>
<dbReference type="AlphaFoldDB" id="A0A9W5YEN0"/>
<reference evidence="6" key="1">
    <citation type="submission" date="2022-06" db="EMBL/GenBank/DDBJ databases">
        <title>Vallitalea longa sp. nov., an anaerobic bacterium isolated from marine sediment.</title>
        <authorList>
            <person name="Hirano S."/>
            <person name="Terahara T."/>
            <person name="Mori K."/>
            <person name="Hamada M."/>
            <person name="Matsumoto R."/>
            <person name="Kobayashi T."/>
        </authorList>
    </citation>
    <scope>NUCLEOTIDE SEQUENCE</scope>
    <source>
        <strain evidence="6">SH18-1</strain>
    </source>
</reference>
<evidence type="ECO:0000256" key="3">
    <source>
        <dbReference type="ARBA" id="ARBA00022573"/>
    </source>
</evidence>
<evidence type="ECO:0000259" key="5">
    <source>
        <dbReference type="Pfam" id="PF02570"/>
    </source>
</evidence>
<dbReference type="GO" id="GO:0016993">
    <property type="term" value="F:precorrin-8X methylmutase activity"/>
    <property type="evidence" value="ECO:0007669"/>
    <property type="project" value="InterPro"/>
</dbReference>
<feature type="domain" description="Cobalamin biosynthesis precorrin-8X methylmutase CobH/CbiC" evidence="5">
    <location>
        <begin position="10"/>
        <end position="205"/>
    </location>
</feature>
<dbReference type="PANTHER" id="PTHR43588">
    <property type="entry name" value="COBALT-PRECORRIN-8 METHYLMUTASE"/>
    <property type="match status" value="1"/>
</dbReference>
<dbReference type="Gene3D" id="3.40.50.10230">
    <property type="entry name" value="Cobalamin biosynthesis CobH/CbiC, precorrin-8X methylmutase"/>
    <property type="match status" value="1"/>
</dbReference>
<dbReference type="GO" id="GO:0009236">
    <property type="term" value="P:cobalamin biosynthetic process"/>
    <property type="evidence" value="ECO:0007669"/>
    <property type="project" value="UniProtKB-KW"/>
</dbReference>
<dbReference type="SUPFAM" id="SSF63965">
    <property type="entry name" value="Precorrin-8X methylmutase CbiC/CobH"/>
    <property type="match status" value="1"/>
</dbReference>
<keyword evidence="4" id="KW-0413">Isomerase</keyword>
<comment type="caution">
    <text evidence="6">The sequence shown here is derived from an EMBL/GenBank/DDBJ whole genome shotgun (WGS) entry which is preliminary data.</text>
</comment>
<dbReference type="InterPro" id="IPR036588">
    <property type="entry name" value="CobH/CbiC_sf"/>
</dbReference>
<accession>A0A9W5YEN0</accession>
<evidence type="ECO:0000256" key="2">
    <source>
        <dbReference type="ARBA" id="ARBA00009774"/>
    </source>
</evidence>
<comment type="pathway">
    <text evidence="1">Cofactor biosynthesis; adenosylcobalamin biosynthesis.</text>
</comment>
<evidence type="ECO:0000256" key="4">
    <source>
        <dbReference type="ARBA" id="ARBA00023235"/>
    </source>
</evidence>
<dbReference type="RefSeq" id="WP_281818189.1">
    <property type="nucleotide sequence ID" value="NZ_BRLB01000015.1"/>
</dbReference>